<feature type="domain" description="RiboL-PSP-HEPN" evidence="1">
    <location>
        <begin position="11"/>
        <end position="161"/>
    </location>
</feature>
<name>A0AAU9Q7E6_9VIBR</name>
<dbReference type="RefSeq" id="WP_409931245.1">
    <property type="nucleotide sequence ID" value="NZ_CAKMTQ010000023.1"/>
</dbReference>
<organism evidence="2 3">
    <name type="scientific">Vibrio owensii</name>
    <dbReference type="NCBI Taxonomy" id="696485"/>
    <lineage>
        <taxon>Bacteria</taxon>
        <taxon>Pseudomonadati</taxon>
        <taxon>Pseudomonadota</taxon>
        <taxon>Gammaproteobacteria</taxon>
        <taxon>Vibrionales</taxon>
        <taxon>Vibrionaceae</taxon>
        <taxon>Vibrio</taxon>
    </lineage>
</organism>
<dbReference type="InterPro" id="IPR041519">
    <property type="entry name" value="HEPN_RiboL-PSP"/>
</dbReference>
<protein>
    <submittedName>
        <fullName evidence="2">HEPN_RiboL-PSP domain-containing protein</fullName>
    </submittedName>
</protein>
<evidence type="ECO:0000259" key="1">
    <source>
        <dbReference type="Pfam" id="PF18735"/>
    </source>
</evidence>
<dbReference type="Proteomes" id="UP001295420">
    <property type="component" value="Unassembled WGS sequence"/>
</dbReference>
<comment type="caution">
    <text evidence="2">The sequence shown here is derived from an EMBL/GenBank/DDBJ whole genome shotgun (WGS) entry which is preliminary data.</text>
</comment>
<sequence length="267" mass="30253">MATFLSDLVEQLDDRWREVDVLIGKAEEVEDSDPQLYTALSRSVCVLVVAHLEGFTKDLVKAVIHDINANCSFDKLSTQIKRTYAKRYLPNPDISSSFNHNYYLSELIKKLDDTQCKISHEPFLKGNSKNPKPDVIKTIFSNFGITDVFAHLKESELDDIFSGVSVSEIVDAKELATEIALIDLGDFPYQSSQSVFKLEKSAKQNSETTLCQTFIDQINQKRHEVAHGNVFNNFESVLSLRNRKASIQYLQIMLVYLLSTANFLSET</sequence>
<dbReference type="AlphaFoldDB" id="A0AAU9Q7E6"/>
<evidence type="ECO:0000313" key="3">
    <source>
        <dbReference type="Proteomes" id="UP001295420"/>
    </source>
</evidence>
<dbReference type="Pfam" id="PF18735">
    <property type="entry name" value="HEPN_RiboL-PSP"/>
    <property type="match status" value="1"/>
</dbReference>
<accession>A0AAU9Q7E6</accession>
<proteinExistence type="predicted"/>
<reference evidence="2" key="1">
    <citation type="submission" date="2022-01" db="EMBL/GenBank/DDBJ databases">
        <authorList>
            <person name="Lagorce A."/>
        </authorList>
    </citation>
    <scope>NUCLEOTIDE SEQUENCE</scope>
    <source>
        <strain evidence="2">Th15_F1_D04</strain>
    </source>
</reference>
<dbReference type="EMBL" id="CAKMTQ010000023">
    <property type="protein sequence ID" value="CAH1531551.1"/>
    <property type="molecule type" value="Genomic_DNA"/>
</dbReference>
<evidence type="ECO:0000313" key="2">
    <source>
        <dbReference type="EMBL" id="CAH1531551.1"/>
    </source>
</evidence>
<gene>
    <name evidence="2" type="ORF">THF1D04_30186</name>
</gene>